<protein>
    <submittedName>
        <fullName evidence="7">Mono/diheme cytochrome c family protein</fullName>
    </submittedName>
</protein>
<keyword evidence="1 4" id="KW-0349">Heme</keyword>
<keyword evidence="3 4" id="KW-0408">Iron</keyword>
<organism evidence="7 8">
    <name type="scientific">Mucilaginibacter auburnensis</name>
    <dbReference type="NCBI Taxonomy" id="1457233"/>
    <lineage>
        <taxon>Bacteria</taxon>
        <taxon>Pseudomonadati</taxon>
        <taxon>Bacteroidota</taxon>
        <taxon>Sphingobacteriia</taxon>
        <taxon>Sphingobacteriales</taxon>
        <taxon>Sphingobacteriaceae</taxon>
        <taxon>Mucilaginibacter</taxon>
    </lineage>
</organism>
<evidence type="ECO:0000259" key="6">
    <source>
        <dbReference type="PROSITE" id="PS51007"/>
    </source>
</evidence>
<keyword evidence="8" id="KW-1185">Reference proteome</keyword>
<dbReference type="PANTHER" id="PTHR35008:SF8">
    <property type="entry name" value="ALCOHOL DEHYDROGENASE CYTOCHROME C SUBUNIT"/>
    <property type="match status" value="1"/>
</dbReference>
<accession>A0A2H9VW68</accession>
<dbReference type="InterPro" id="IPR051459">
    <property type="entry name" value="Cytochrome_c-type_DH"/>
</dbReference>
<feature type="signal peptide" evidence="5">
    <location>
        <begin position="1"/>
        <end position="17"/>
    </location>
</feature>
<dbReference type="Proteomes" id="UP000242687">
    <property type="component" value="Unassembled WGS sequence"/>
</dbReference>
<evidence type="ECO:0000256" key="3">
    <source>
        <dbReference type="ARBA" id="ARBA00023004"/>
    </source>
</evidence>
<evidence type="ECO:0000256" key="5">
    <source>
        <dbReference type="SAM" id="SignalP"/>
    </source>
</evidence>
<dbReference type="InterPro" id="IPR036909">
    <property type="entry name" value="Cyt_c-like_dom_sf"/>
</dbReference>
<evidence type="ECO:0000313" key="8">
    <source>
        <dbReference type="Proteomes" id="UP000242687"/>
    </source>
</evidence>
<dbReference type="GO" id="GO:0020037">
    <property type="term" value="F:heme binding"/>
    <property type="evidence" value="ECO:0007669"/>
    <property type="project" value="InterPro"/>
</dbReference>
<reference evidence="7 8" key="1">
    <citation type="submission" date="2017-11" db="EMBL/GenBank/DDBJ databases">
        <title>Genomic Encyclopedia of Archaeal and Bacterial Type Strains, Phase II (KMG-II): From Individual Species to Whole Genera.</title>
        <authorList>
            <person name="Goeker M."/>
        </authorList>
    </citation>
    <scope>NUCLEOTIDE SEQUENCE [LARGE SCALE GENOMIC DNA]</scope>
    <source>
        <strain evidence="7 8">DSM 28175</strain>
    </source>
</reference>
<dbReference type="GO" id="GO:0046872">
    <property type="term" value="F:metal ion binding"/>
    <property type="evidence" value="ECO:0007669"/>
    <property type="project" value="UniProtKB-KW"/>
</dbReference>
<dbReference type="EMBL" id="PGFJ01000001">
    <property type="protein sequence ID" value="PJJ85067.1"/>
    <property type="molecule type" value="Genomic_DNA"/>
</dbReference>
<dbReference type="Pfam" id="PF13442">
    <property type="entry name" value="Cytochrome_CBB3"/>
    <property type="match status" value="1"/>
</dbReference>
<evidence type="ECO:0000313" key="7">
    <source>
        <dbReference type="EMBL" id="PJJ85067.1"/>
    </source>
</evidence>
<keyword evidence="5" id="KW-0732">Signal</keyword>
<dbReference type="GO" id="GO:0009055">
    <property type="term" value="F:electron transfer activity"/>
    <property type="evidence" value="ECO:0007669"/>
    <property type="project" value="InterPro"/>
</dbReference>
<gene>
    <name evidence="7" type="ORF">CLV57_2095</name>
</gene>
<proteinExistence type="predicted"/>
<dbReference type="AlphaFoldDB" id="A0A2H9VW68"/>
<comment type="caution">
    <text evidence="7">The sequence shown here is derived from an EMBL/GenBank/DDBJ whole genome shotgun (WGS) entry which is preliminary data.</text>
</comment>
<name>A0A2H9VW68_9SPHI</name>
<dbReference type="PROSITE" id="PS51257">
    <property type="entry name" value="PROKAR_LIPOPROTEIN"/>
    <property type="match status" value="1"/>
</dbReference>
<evidence type="ECO:0000256" key="1">
    <source>
        <dbReference type="ARBA" id="ARBA00022617"/>
    </source>
</evidence>
<dbReference type="PANTHER" id="PTHR35008">
    <property type="entry name" value="BLL4482 PROTEIN-RELATED"/>
    <property type="match status" value="1"/>
</dbReference>
<dbReference type="PROSITE" id="PS51007">
    <property type="entry name" value="CYTC"/>
    <property type="match status" value="1"/>
</dbReference>
<dbReference type="Gene3D" id="1.10.760.10">
    <property type="entry name" value="Cytochrome c-like domain"/>
    <property type="match status" value="1"/>
</dbReference>
<evidence type="ECO:0000256" key="2">
    <source>
        <dbReference type="ARBA" id="ARBA00022723"/>
    </source>
</evidence>
<feature type="domain" description="Cytochrome c" evidence="6">
    <location>
        <begin position="29"/>
        <end position="117"/>
    </location>
</feature>
<keyword evidence="2 4" id="KW-0479">Metal-binding</keyword>
<dbReference type="InterPro" id="IPR009056">
    <property type="entry name" value="Cyt_c-like_dom"/>
</dbReference>
<sequence length="137" mass="14735">MKWKAIGLFALAVVGLAACQSESDLEFARYYAGGKVVYQSKCQNCHGSDGKGLGALIPPLTDLSKYKTDKVAMACLIKYGSSKSLNTAANTFGDKMPATDLPTVDIAKVTTYVTNSYGNKQGTTTTQQAEEYLKKCR</sequence>
<dbReference type="RefSeq" id="WP_100341219.1">
    <property type="nucleotide sequence ID" value="NZ_PGFJ01000001.1"/>
</dbReference>
<dbReference type="SUPFAM" id="SSF46626">
    <property type="entry name" value="Cytochrome c"/>
    <property type="match status" value="1"/>
</dbReference>
<dbReference type="OrthoDB" id="9811395at2"/>
<evidence type="ECO:0000256" key="4">
    <source>
        <dbReference type="PROSITE-ProRule" id="PRU00433"/>
    </source>
</evidence>
<feature type="chain" id="PRO_5014187470" evidence="5">
    <location>
        <begin position="18"/>
        <end position="137"/>
    </location>
</feature>